<dbReference type="PANTHER" id="PTHR34535:SF3">
    <property type="entry name" value="HYDROGENASE MATURATION FACTOR HYPA"/>
    <property type="match status" value="1"/>
</dbReference>
<dbReference type="HAMAP" id="MF_00213">
    <property type="entry name" value="HypA_HybF"/>
    <property type="match status" value="1"/>
</dbReference>
<dbReference type="PROSITE" id="PS01249">
    <property type="entry name" value="HYPA"/>
    <property type="match status" value="1"/>
</dbReference>
<sequence>MHEMSLCESILQTLEQQAQAQRYRKVKTVWLEIGALAGVETDALRFCFDMVVRGSLADQAKLEIIDIPGQAWCLPCAKNVAVQQLYDECPLCGSHQLQINGGDQMRIKELEVE</sequence>
<dbReference type="InterPro" id="IPR000688">
    <property type="entry name" value="HypA/HybF"/>
</dbReference>
<dbReference type="Gene3D" id="3.30.2320.80">
    <property type="match status" value="1"/>
</dbReference>
<dbReference type="OrthoDB" id="288014at2"/>
<feature type="binding site" evidence="5">
    <location>
        <position position="92"/>
    </location>
    <ligand>
        <name>Zn(2+)</name>
        <dbReference type="ChEBI" id="CHEBI:29105"/>
    </ligand>
</feature>
<dbReference type="NCBIfam" id="TIGR00100">
    <property type="entry name" value="hypA"/>
    <property type="match status" value="1"/>
</dbReference>
<dbReference type="Pfam" id="PF01155">
    <property type="entry name" value="HypA"/>
    <property type="match status" value="1"/>
</dbReference>
<feature type="binding site" evidence="5">
    <location>
        <position position="73"/>
    </location>
    <ligand>
        <name>Zn(2+)</name>
        <dbReference type="ChEBI" id="CHEBI:29105"/>
    </ligand>
</feature>
<dbReference type="PIRSF" id="PIRSF004761">
    <property type="entry name" value="Hydrgn_mat_HypA"/>
    <property type="match status" value="1"/>
</dbReference>
<accession>G0A2K3</accession>
<keyword evidence="3 5" id="KW-0479">Metal-binding</keyword>
<proteinExistence type="inferred from homology"/>
<feature type="binding site" evidence="5">
    <location>
        <position position="76"/>
    </location>
    <ligand>
        <name>Zn(2+)</name>
        <dbReference type="ChEBI" id="CHEBI:29105"/>
    </ligand>
</feature>
<gene>
    <name evidence="5" type="primary">hypA</name>
    <name evidence="6" type="ordered locus">Metme_1765</name>
</gene>
<dbReference type="eggNOG" id="COG0375">
    <property type="taxonomic scope" value="Bacteria"/>
</dbReference>
<evidence type="ECO:0000256" key="1">
    <source>
        <dbReference type="ARBA" id="ARBA00010748"/>
    </source>
</evidence>
<dbReference type="HOGENOM" id="CLU_126929_0_0_6"/>
<reference key="2">
    <citation type="submission" date="2011-05" db="EMBL/GenBank/DDBJ databases">
        <title>Complete genome sequence of the aerobic marine methanotroph Methylomonas methanica MC09.</title>
        <authorList>
            <person name="Boden R."/>
            <person name="Cunliffe M."/>
            <person name="Scanlan J."/>
            <person name="Moussard H."/>
            <person name="Kits K.D."/>
            <person name="Klotz M."/>
            <person name="Jetten M."/>
            <person name="Vuilleumier S."/>
            <person name="Han J."/>
            <person name="Peters L."/>
            <person name="Mikhailova N."/>
            <person name="Teshima H."/>
            <person name="Tapia R."/>
            <person name="Kyrpides N."/>
            <person name="Ivanova N."/>
            <person name="Pagani I."/>
            <person name="Cheng J.-F."/>
            <person name="Goodwin L."/>
            <person name="Han C."/>
            <person name="Hauser L."/>
            <person name="Land M."/>
            <person name="Lapidus A."/>
            <person name="Lucas S."/>
            <person name="Pitluck S."/>
            <person name="Woyke T."/>
            <person name="Stein L.Y."/>
            <person name="Murrell C."/>
        </authorList>
    </citation>
    <scope>NUCLEOTIDE SEQUENCE</scope>
    <source>
        <strain>MC09</strain>
    </source>
</reference>
<evidence type="ECO:0000256" key="3">
    <source>
        <dbReference type="ARBA" id="ARBA00022723"/>
    </source>
</evidence>
<dbReference type="FunFam" id="3.30.2320.80:FF:000001">
    <property type="entry name" value="Hydrogenase maturation factor HypA"/>
    <property type="match status" value="1"/>
</dbReference>
<feature type="binding site" evidence="5">
    <location>
        <position position="2"/>
    </location>
    <ligand>
        <name>Ni(2+)</name>
        <dbReference type="ChEBI" id="CHEBI:49786"/>
    </ligand>
</feature>
<dbReference type="Proteomes" id="UP000008888">
    <property type="component" value="Chromosome"/>
</dbReference>
<evidence type="ECO:0000313" key="7">
    <source>
        <dbReference type="Proteomes" id="UP000008888"/>
    </source>
</evidence>
<name>G0A2K3_METMM</name>
<dbReference type="KEGG" id="mmt:Metme_1765"/>
<comment type="similarity">
    <text evidence="1 5">Belongs to the HypA/HybF family.</text>
</comment>
<dbReference type="NCBIfam" id="NF009046">
    <property type="entry name" value="PRK12380.1"/>
    <property type="match status" value="1"/>
</dbReference>
<evidence type="ECO:0000256" key="4">
    <source>
        <dbReference type="ARBA" id="ARBA00022833"/>
    </source>
</evidence>
<dbReference type="EMBL" id="CP002738">
    <property type="protein sequence ID" value="AEG00183.1"/>
    <property type="molecule type" value="Genomic_DNA"/>
</dbReference>
<keyword evidence="2 5" id="KW-0533">Nickel</keyword>
<dbReference type="GO" id="GO:0051604">
    <property type="term" value="P:protein maturation"/>
    <property type="evidence" value="ECO:0007669"/>
    <property type="project" value="InterPro"/>
</dbReference>
<protein>
    <recommendedName>
        <fullName evidence="5">Hydrogenase maturation factor HypA</fullName>
    </recommendedName>
</protein>
<keyword evidence="4 5" id="KW-0862">Zinc</keyword>
<dbReference type="STRING" id="857087.Metme_1765"/>
<evidence type="ECO:0000313" key="6">
    <source>
        <dbReference type="EMBL" id="AEG00183.1"/>
    </source>
</evidence>
<dbReference type="PANTHER" id="PTHR34535">
    <property type="entry name" value="HYDROGENASE MATURATION FACTOR HYPA"/>
    <property type="match status" value="1"/>
</dbReference>
<reference evidence="7" key="3">
    <citation type="submission" date="2011-05" db="EMBL/GenBank/DDBJ databases">
        <title>Complete sequence of Methylomonas methanica MC09.</title>
        <authorList>
            <consortium name="US DOE Joint Genome Institute"/>
            <person name="Lucas S."/>
            <person name="Han J."/>
            <person name="Lapidus A."/>
            <person name="Cheng J.-F."/>
            <person name="Goodwin L."/>
            <person name="Pitluck S."/>
            <person name="Peters L."/>
            <person name="Mikhailova N."/>
            <person name="Teshima H."/>
            <person name="Han C."/>
            <person name="Tapia R."/>
            <person name="Land M."/>
            <person name="Hauser L."/>
            <person name="Kyrpides N."/>
            <person name="Ivanova N."/>
            <person name="Pagani I."/>
            <person name="Stein L."/>
            <person name="Woyke T."/>
        </authorList>
    </citation>
    <scope>NUCLEOTIDE SEQUENCE [LARGE SCALE GENOMIC DNA]</scope>
    <source>
        <strain evidence="7">MC09</strain>
    </source>
</reference>
<dbReference type="GO" id="GO:0016151">
    <property type="term" value="F:nickel cation binding"/>
    <property type="evidence" value="ECO:0007669"/>
    <property type="project" value="UniProtKB-UniRule"/>
</dbReference>
<feature type="binding site" evidence="5">
    <location>
        <position position="89"/>
    </location>
    <ligand>
        <name>Zn(2+)</name>
        <dbReference type="ChEBI" id="CHEBI:29105"/>
    </ligand>
</feature>
<evidence type="ECO:0000256" key="5">
    <source>
        <dbReference type="HAMAP-Rule" id="MF_00213"/>
    </source>
</evidence>
<dbReference type="InterPro" id="IPR020538">
    <property type="entry name" value="Hydgase_Ni_incorp_HypA/HybF_CS"/>
</dbReference>
<comment type="function">
    <text evidence="5">Involved in the maturation of [NiFe] hydrogenases. Required for nickel insertion into the metal center of the hydrogenase.</text>
</comment>
<keyword evidence="7" id="KW-1185">Reference proteome</keyword>
<reference evidence="6 7" key="1">
    <citation type="journal article" date="2011" name="J. Bacteriol.">
        <title>Complete Genome Sequence of the Aerobic Marine Methanotroph Methylomonas methanica MC09.</title>
        <authorList>
            <person name="Boden R."/>
            <person name="Cunliffe M."/>
            <person name="Scanlan J."/>
            <person name="Moussard H."/>
            <person name="Kits K.D."/>
            <person name="Klotz M.G."/>
            <person name="Jetten M.S."/>
            <person name="Vuilleumier S."/>
            <person name="Han J."/>
            <person name="Peters L."/>
            <person name="Mikhailova N."/>
            <person name="Teshima H."/>
            <person name="Tapia R."/>
            <person name="Kyrpides N."/>
            <person name="Ivanova N."/>
            <person name="Pagani I."/>
            <person name="Cheng J.F."/>
            <person name="Goodwin L."/>
            <person name="Han C."/>
            <person name="Hauser L."/>
            <person name="Land M.L."/>
            <person name="Lapidus A."/>
            <person name="Lucas S."/>
            <person name="Pitluck S."/>
            <person name="Woyke T."/>
            <person name="Stein L."/>
            <person name="Murrell J.C."/>
        </authorList>
    </citation>
    <scope>NUCLEOTIDE SEQUENCE [LARGE SCALE GENOMIC DNA]</scope>
    <source>
        <strain evidence="6 7">MC09</strain>
    </source>
</reference>
<evidence type="ECO:0000256" key="2">
    <source>
        <dbReference type="ARBA" id="ARBA00022596"/>
    </source>
</evidence>
<dbReference type="AlphaFoldDB" id="G0A2K3"/>
<organism evidence="6 7">
    <name type="scientific">Methylomonas methanica (strain DSM 25384 / MC09)</name>
    <dbReference type="NCBI Taxonomy" id="857087"/>
    <lineage>
        <taxon>Bacteria</taxon>
        <taxon>Pseudomonadati</taxon>
        <taxon>Pseudomonadota</taxon>
        <taxon>Gammaproteobacteria</taxon>
        <taxon>Methylococcales</taxon>
        <taxon>Methylococcaceae</taxon>
        <taxon>Methylomonas</taxon>
    </lineage>
</organism>
<dbReference type="GO" id="GO:0008270">
    <property type="term" value="F:zinc ion binding"/>
    <property type="evidence" value="ECO:0007669"/>
    <property type="project" value="UniProtKB-UniRule"/>
</dbReference>
<dbReference type="RefSeq" id="WP_013818436.1">
    <property type="nucleotide sequence ID" value="NC_015572.1"/>
</dbReference>
<dbReference type="GO" id="GO:0016530">
    <property type="term" value="F:metallochaperone activity"/>
    <property type="evidence" value="ECO:0007669"/>
    <property type="project" value="UniProtKB-ARBA"/>
</dbReference>